<proteinExistence type="predicted"/>
<dbReference type="Gene3D" id="3.80.10.10">
    <property type="entry name" value="Ribonuclease Inhibitor"/>
    <property type="match status" value="1"/>
</dbReference>
<dbReference type="EMBL" id="JAAAIM010000228">
    <property type="protein sequence ID" value="KAG0291704.1"/>
    <property type="molecule type" value="Genomic_DNA"/>
</dbReference>
<accession>A0ABQ7K4Y6</accession>
<protein>
    <recommendedName>
        <fullName evidence="3">F-box domain-containing protein</fullName>
    </recommendedName>
</protein>
<evidence type="ECO:0000313" key="1">
    <source>
        <dbReference type="EMBL" id="KAG0291704.1"/>
    </source>
</evidence>
<sequence>MTTFNKVFDILDLTTLIANELTQHDLALCCIVGYDWYNTFIPHLWHSIPVLPKDFIPKFESPTGRAGLLRNGHHIRVLRSCDLESLDPFVKYGITCTNLVCLDTNWRPSGHRAKGGRSAALIKTGRRGYVGNEQRQYESVETIVISILERNPLLEFLVVLPVLLEDDAVVKVVVECLPELKELYSPLDFKFSWTHYTSFSLYREGSGSGQYPATPGVQGSILSNSTISCQLLQAYPRLRNLRHEALSRLSQEALEGLKFTDRDLNYLEIRGKSPQVTQILMEIPELNSSSELRTLKTIGIWNRLRPYDEIGLEVLTSFDTPWVCDRLELFECKIINIPRPDIAIHPVFHPTLLDPLHPGDQVIPHLATSDQESTAQQVSHTLQRRILQQLGQLTHLRVLRLGSSGRDWDNPHYMRLEMEVSGLDELVGLKELEILDVSQLAHRIGTAEVQWMVENWPKLKSIPGLEYTNHSLEAALQGGNVDDRPEVEKTVPRHVRWVKEQLLTRQ</sequence>
<comment type="caution">
    <text evidence="1">The sequence shown here is derived from an EMBL/GenBank/DDBJ whole genome shotgun (WGS) entry which is preliminary data.</text>
</comment>
<dbReference type="Proteomes" id="UP001194696">
    <property type="component" value="Unassembled WGS sequence"/>
</dbReference>
<evidence type="ECO:0000313" key="2">
    <source>
        <dbReference type="Proteomes" id="UP001194696"/>
    </source>
</evidence>
<dbReference type="InterPro" id="IPR032675">
    <property type="entry name" value="LRR_dom_sf"/>
</dbReference>
<name>A0ABQ7K4Y6_9FUNG</name>
<organism evidence="1 2">
    <name type="scientific">Linnemannia gamsii</name>
    <dbReference type="NCBI Taxonomy" id="64522"/>
    <lineage>
        <taxon>Eukaryota</taxon>
        <taxon>Fungi</taxon>
        <taxon>Fungi incertae sedis</taxon>
        <taxon>Mucoromycota</taxon>
        <taxon>Mortierellomycotina</taxon>
        <taxon>Mortierellomycetes</taxon>
        <taxon>Mortierellales</taxon>
        <taxon>Mortierellaceae</taxon>
        <taxon>Linnemannia</taxon>
    </lineage>
</organism>
<gene>
    <name evidence="1" type="ORF">BGZ96_004913</name>
</gene>
<keyword evidence="2" id="KW-1185">Reference proteome</keyword>
<evidence type="ECO:0008006" key="3">
    <source>
        <dbReference type="Google" id="ProtNLM"/>
    </source>
</evidence>
<reference evidence="1 2" key="1">
    <citation type="journal article" date="2020" name="Fungal Divers.">
        <title>Resolving the Mortierellaceae phylogeny through synthesis of multi-gene phylogenetics and phylogenomics.</title>
        <authorList>
            <person name="Vandepol N."/>
            <person name="Liber J."/>
            <person name="Desiro A."/>
            <person name="Na H."/>
            <person name="Kennedy M."/>
            <person name="Barry K."/>
            <person name="Grigoriev I.V."/>
            <person name="Miller A.N."/>
            <person name="O'Donnell K."/>
            <person name="Stajich J.E."/>
            <person name="Bonito G."/>
        </authorList>
    </citation>
    <scope>NUCLEOTIDE SEQUENCE [LARGE SCALE GENOMIC DNA]</scope>
    <source>
        <strain evidence="1 2">AD045</strain>
    </source>
</reference>